<dbReference type="Gene3D" id="3.40.50.1820">
    <property type="entry name" value="alpha/beta hydrolase"/>
    <property type="match status" value="1"/>
</dbReference>
<dbReference type="InterPro" id="IPR029068">
    <property type="entry name" value="Glyas_Bleomycin-R_OHBP_Dase"/>
</dbReference>
<reference evidence="2 4" key="1">
    <citation type="submission" date="2015-03" db="EMBL/GenBank/DDBJ databases">
        <authorList>
            <person name="Hassan Y.I."/>
            <person name="Lepp D."/>
            <person name="Zhou T."/>
        </authorList>
    </citation>
    <scope>NUCLEOTIDE SEQUENCE [LARGE SCALE GENOMIC DNA]</scope>
    <source>
        <strain evidence="2 4">DSM 17137</strain>
    </source>
</reference>
<proteinExistence type="predicted"/>
<keyword evidence="4" id="KW-1185">Reference proteome</keyword>
<dbReference type="PROSITE" id="PS51819">
    <property type="entry name" value="VOC"/>
    <property type="match status" value="2"/>
</dbReference>
<reference evidence="3 5" key="2">
    <citation type="submission" date="2016-11" db="EMBL/GenBank/DDBJ databases">
        <authorList>
            <person name="Jaros S."/>
            <person name="Januszkiewicz K."/>
            <person name="Wedrychowicz H."/>
        </authorList>
    </citation>
    <scope>NUCLEOTIDE SEQUENCE [LARGE SCALE GENOMIC DNA]</scope>
    <source>
        <strain evidence="3 5">DSM 17137</strain>
    </source>
</reference>
<dbReference type="Proteomes" id="UP000184533">
    <property type="component" value="Unassembled WGS sequence"/>
</dbReference>
<dbReference type="Pfam" id="PF00903">
    <property type="entry name" value="Glyoxalase"/>
    <property type="match status" value="1"/>
</dbReference>
<dbReference type="Proteomes" id="UP000033608">
    <property type="component" value="Unassembled WGS sequence"/>
</dbReference>
<dbReference type="PANTHER" id="PTHR36110">
    <property type="entry name" value="RING-CLEAVING DIOXYGENASE MHQE-RELATED"/>
    <property type="match status" value="1"/>
</dbReference>
<dbReference type="InterPro" id="IPR004360">
    <property type="entry name" value="Glyas_Fos-R_dOase_dom"/>
</dbReference>
<dbReference type="AlphaFoldDB" id="A0A0F5LTM8"/>
<dbReference type="OrthoDB" id="9785698at2"/>
<dbReference type="InterPro" id="IPR037523">
    <property type="entry name" value="VOC_core"/>
</dbReference>
<dbReference type="SUPFAM" id="SSF54593">
    <property type="entry name" value="Glyoxalase/Bleomycin resistance protein/Dihydroxybiphenyl dioxygenase"/>
    <property type="match status" value="1"/>
</dbReference>
<protein>
    <submittedName>
        <fullName evidence="2">Glyoxalase</fullName>
    </submittedName>
    <submittedName>
        <fullName evidence="3">Phospholipase/carboxylesterase</fullName>
    </submittedName>
</protein>
<dbReference type="EMBL" id="LAJF01000055">
    <property type="protein sequence ID" value="KKB85636.1"/>
    <property type="molecule type" value="Genomic_DNA"/>
</dbReference>
<name>A0A0F5LTM8_9HYPH</name>
<dbReference type="STRING" id="1121477.SAMN02745223_03855"/>
<accession>A0A0F5LTM8</accession>
<dbReference type="RefSeq" id="WP_046134518.1">
    <property type="nucleotide sequence ID" value="NZ_FQVC01000017.1"/>
</dbReference>
<dbReference type="SUPFAM" id="SSF53474">
    <property type="entry name" value="alpha/beta-Hydrolases"/>
    <property type="match status" value="1"/>
</dbReference>
<dbReference type="PANTHER" id="PTHR36110:SF2">
    <property type="entry name" value="RING-CLEAVING DIOXYGENASE MHQE-RELATED"/>
    <property type="match status" value="1"/>
</dbReference>
<sequence>MTSGIHHITLITANVQANVDFYVGFLGLRLVKRTGGYEDPRQLHLFYGDYAANPGSLLTFLVWQDGSPGRAGEGQVSEIGLAIDPASIGFWLERALRHQVKVEGTGQAFGETELRLRDPDGVVIKLVGANLPPLDAPKASDIPPEHAIRRIRGATILSATPEQTTAFISNHFGFRPAGRDGTTERLVSDIGDTVDIRDATGFWRGAPGPGSADHIAFRAPDAEAVHAVERDLAKRNSSLTNLHDRNYFTSLYVREPGGVLIELATDGPGFTLDEPLETLGSTLFVPPDAAAEAADIIALLPQFGLPGEERVVYRDLHYIHRLQTPEHPDGQTIVLLHGTGGNEADLMPLARRVAPNAVLLGLRGRSTESGVQRWFRSPAPMQFDQADIRFESGALEAFLEDARSAYQLDADKMTALGYSNGANLMGAALLLHPGLIRRAVLLRPVQVLKDVPAADLSGTAILIVLGQHDPYRGNGDDLAATLKAAGATVTVKTLDAGHALSDHDAPAIAEWLQAQAAAGPI</sequence>
<evidence type="ECO:0000313" key="2">
    <source>
        <dbReference type="EMBL" id="KKB85636.1"/>
    </source>
</evidence>
<evidence type="ECO:0000313" key="3">
    <source>
        <dbReference type="EMBL" id="SHF90900.1"/>
    </source>
</evidence>
<dbReference type="InterPro" id="IPR052537">
    <property type="entry name" value="Extradiol_RC_dioxygenase"/>
</dbReference>
<evidence type="ECO:0000313" key="5">
    <source>
        <dbReference type="Proteomes" id="UP000184533"/>
    </source>
</evidence>
<organism evidence="2 4">
    <name type="scientific">Devosia limi DSM 17137</name>
    <dbReference type="NCBI Taxonomy" id="1121477"/>
    <lineage>
        <taxon>Bacteria</taxon>
        <taxon>Pseudomonadati</taxon>
        <taxon>Pseudomonadota</taxon>
        <taxon>Alphaproteobacteria</taxon>
        <taxon>Hyphomicrobiales</taxon>
        <taxon>Devosiaceae</taxon>
        <taxon>Devosia</taxon>
    </lineage>
</organism>
<gene>
    <name evidence="3" type="ORF">SAMN02745223_03855</name>
    <name evidence="2" type="ORF">VW29_06595</name>
</gene>
<feature type="domain" description="VOC" evidence="1">
    <location>
        <begin position="4"/>
        <end position="129"/>
    </location>
</feature>
<feature type="domain" description="VOC" evidence="1">
    <location>
        <begin position="150"/>
        <end position="266"/>
    </location>
</feature>
<dbReference type="EMBL" id="FQVC01000017">
    <property type="protein sequence ID" value="SHF90900.1"/>
    <property type="molecule type" value="Genomic_DNA"/>
</dbReference>
<dbReference type="InterPro" id="IPR029058">
    <property type="entry name" value="AB_hydrolase_fold"/>
</dbReference>
<evidence type="ECO:0000259" key="1">
    <source>
        <dbReference type="PROSITE" id="PS51819"/>
    </source>
</evidence>
<dbReference type="Gene3D" id="3.10.180.10">
    <property type="entry name" value="2,3-Dihydroxybiphenyl 1,2-Dioxygenase, domain 1"/>
    <property type="match status" value="2"/>
</dbReference>
<evidence type="ECO:0000313" key="4">
    <source>
        <dbReference type="Proteomes" id="UP000033608"/>
    </source>
</evidence>
<dbReference type="PATRIC" id="fig|1121477.3.peg.2407"/>